<dbReference type="EMBL" id="JARQWQ010000005">
    <property type="protein sequence ID" value="KAK2571990.1"/>
    <property type="molecule type" value="Genomic_DNA"/>
</dbReference>
<evidence type="ECO:0000256" key="3">
    <source>
        <dbReference type="ARBA" id="ARBA00004963"/>
    </source>
</evidence>
<dbReference type="NCBIfam" id="TIGR03413">
    <property type="entry name" value="GSH_gloB"/>
    <property type="match status" value="1"/>
</dbReference>
<comment type="cofactor">
    <cofactor evidence="2">
        <name>Zn(2+)</name>
        <dbReference type="ChEBI" id="CHEBI:29105"/>
    </cofactor>
</comment>
<proteinExistence type="inferred from homology"/>
<evidence type="ECO:0000256" key="1">
    <source>
        <dbReference type="ARBA" id="ARBA00001623"/>
    </source>
</evidence>
<accession>A0AAD9R386</accession>
<dbReference type="GO" id="GO:0019243">
    <property type="term" value="P:methylglyoxal catabolic process to D-lactate via S-lactoyl-glutathione"/>
    <property type="evidence" value="ECO:0007669"/>
    <property type="project" value="InterPro"/>
</dbReference>
<evidence type="ECO:0000313" key="12">
    <source>
        <dbReference type="Proteomes" id="UP001249851"/>
    </source>
</evidence>
<dbReference type="InterPro" id="IPR017782">
    <property type="entry name" value="Hydroxyacylglutathione_Hdrlase"/>
</dbReference>
<dbReference type="PANTHER" id="PTHR11935">
    <property type="entry name" value="BETA LACTAMASE DOMAIN"/>
    <property type="match status" value="1"/>
</dbReference>
<dbReference type="PANTHER" id="PTHR11935:SF94">
    <property type="entry name" value="TENZING NORGAY, ISOFORM C"/>
    <property type="match status" value="1"/>
</dbReference>
<dbReference type="EC" id="3.1.2.6" evidence="5"/>
<comment type="caution">
    <text evidence="11">The sequence shown here is derived from an EMBL/GenBank/DDBJ whole genome shotgun (WGS) entry which is preliminary data.</text>
</comment>
<dbReference type="InterPro" id="IPR036866">
    <property type="entry name" value="RibonucZ/Hydroxyglut_hydro"/>
</dbReference>
<protein>
    <recommendedName>
        <fullName evidence="5">hydroxyacylglutathione hydrolase</fullName>
        <ecNumber evidence="5">3.1.2.6</ecNumber>
    </recommendedName>
    <alternativeName>
        <fullName evidence="9">Glyoxalase II</fullName>
    </alternativeName>
</protein>
<comment type="pathway">
    <text evidence="3">Secondary metabolite metabolism; methylglyoxal degradation; (R)-lactate from methylglyoxal: step 2/2.</text>
</comment>
<comment type="similarity">
    <text evidence="4">Belongs to the metallo-beta-lactamase superfamily. Glyoxalase II family.</text>
</comment>
<dbReference type="Proteomes" id="UP001249851">
    <property type="component" value="Unassembled WGS sequence"/>
</dbReference>
<comment type="catalytic activity">
    <reaction evidence="1">
        <text>an S-(2-hydroxyacyl)glutathione + H2O = a 2-hydroxy carboxylate + glutathione + H(+)</text>
        <dbReference type="Rhea" id="RHEA:21864"/>
        <dbReference type="ChEBI" id="CHEBI:15377"/>
        <dbReference type="ChEBI" id="CHEBI:15378"/>
        <dbReference type="ChEBI" id="CHEBI:57925"/>
        <dbReference type="ChEBI" id="CHEBI:58896"/>
        <dbReference type="ChEBI" id="CHEBI:71261"/>
        <dbReference type="EC" id="3.1.2.6"/>
    </reaction>
</comment>
<gene>
    <name evidence="11" type="ORF">P5673_003411</name>
</gene>
<dbReference type="InterPro" id="IPR001279">
    <property type="entry name" value="Metallo-B-lactamas"/>
</dbReference>
<keyword evidence="7 11" id="KW-0378">Hydrolase</keyword>
<dbReference type="SUPFAM" id="SSF56281">
    <property type="entry name" value="Metallo-hydrolase/oxidoreductase"/>
    <property type="match status" value="1"/>
</dbReference>
<dbReference type="AlphaFoldDB" id="A0AAD9R386"/>
<evidence type="ECO:0000256" key="5">
    <source>
        <dbReference type="ARBA" id="ARBA00011917"/>
    </source>
</evidence>
<name>A0AAD9R386_ACRCE</name>
<sequence length="255" mass="28312">MKVCVLPALSDNYMYLVVDEKTQEAAIVDPVEPEKVVDAVKKEGVKLTTVLTTHHHWDHAGGNEELAGLVKGLTVCGGDDRIGALNKKVGHDDKLKVGNLDVKCLFTPCHTSGHICYLVHGEPSAVFTGDTLFVAGCGKFFEGRPPEMYKALVEILGILPKDTLVYCGHEYTENNLKYAVHVEPGNPDVYKAIEWAKSKRHANEPTVPSTIGDELKFNPFMRVQEESVKRYAGKSDPIDVMGHIRRDKDKFRAKR</sequence>
<feature type="domain" description="Metallo-beta-lactamase" evidence="10">
    <location>
        <begin position="11"/>
        <end position="169"/>
    </location>
</feature>
<evidence type="ECO:0000313" key="11">
    <source>
        <dbReference type="EMBL" id="KAK2571990.1"/>
    </source>
</evidence>
<keyword evidence="6" id="KW-0479">Metal-binding</keyword>
<dbReference type="GO" id="GO:0046872">
    <property type="term" value="F:metal ion binding"/>
    <property type="evidence" value="ECO:0007669"/>
    <property type="project" value="UniProtKB-KW"/>
</dbReference>
<reference evidence="11" key="1">
    <citation type="journal article" date="2023" name="G3 (Bethesda)">
        <title>Whole genome assembly and annotation of the endangered Caribbean coral Acropora cervicornis.</title>
        <authorList>
            <person name="Selwyn J.D."/>
            <person name="Vollmer S.V."/>
        </authorList>
    </citation>
    <scope>NUCLEOTIDE SEQUENCE</scope>
    <source>
        <strain evidence="11">K2</strain>
    </source>
</reference>
<dbReference type="Pfam" id="PF16123">
    <property type="entry name" value="HAGH_C"/>
    <property type="match status" value="1"/>
</dbReference>
<dbReference type="HAMAP" id="MF_01374">
    <property type="entry name" value="Glyoxalase_2"/>
    <property type="match status" value="1"/>
</dbReference>
<evidence type="ECO:0000256" key="7">
    <source>
        <dbReference type="ARBA" id="ARBA00022801"/>
    </source>
</evidence>
<evidence type="ECO:0000256" key="6">
    <source>
        <dbReference type="ARBA" id="ARBA00022723"/>
    </source>
</evidence>
<evidence type="ECO:0000256" key="8">
    <source>
        <dbReference type="ARBA" id="ARBA00022833"/>
    </source>
</evidence>
<evidence type="ECO:0000256" key="4">
    <source>
        <dbReference type="ARBA" id="ARBA00006759"/>
    </source>
</evidence>
<keyword evidence="12" id="KW-1185">Reference proteome</keyword>
<dbReference type="InterPro" id="IPR032282">
    <property type="entry name" value="HAGH_C"/>
</dbReference>
<organism evidence="11 12">
    <name type="scientific">Acropora cervicornis</name>
    <name type="common">Staghorn coral</name>
    <dbReference type="NCBI Taxonomy" id="6130"/>
    <lineage>
        <taxon>Eukaryota</taxon>
        <taxon>Metazoa</taxon>
        <taxon>Cnidaria</taxon>
        <taxon>Anthozoa</taxon>
        <taxon>Hexacorallia</taxon>
        <taxon>Scleractinia</taxon>
        <taxon>Astrocoeniina</taxon>
        <taxon>Acroporidae</taxon>
        <taxon>Acropora</taxon>
    </lineage>
</organism>
<dbReference type="Pfam" id="PF00753">
    <property type="entry name" value="Lactamase_B"/>
    <property type="match status" value="1"/>
</dbReference>
<reference evidence="11" key="2">
    <citation type="journal article" date="2023" name="Science">
        <title>Genomic signatures of disease resistance in endangered staghorn corals.</title>
        <authorList>
            <person name="Vollmer S.V."/>
            <person name="Selwyn J.D."/>
            <person name="Despard B.A."/>
            <person name="Roesel C.L."/>
        </authorList>
    </citation>
    <scope>NUCLEOTIDE SEQUENCE</scope>
    <source>
        <strain evidence="11">K2</strain>
    </source>
</reference>
<dbReference type="SMART" id="SM00849">
    <property type="entry name" value="Lactamase_B"/>
    <property type="match status" value="1"/>
</dbReference>
<evidence type="ECO:0000256" key="9">
    <source>
        <dbReference type="ARBA" id="ARBA00031044"/>
    </source>
</evidence>
<dbReference type="FunFam" id="3.60.15.10:FF:000019">
    <property type="entry name" value="Hydroxyacylglutathione hydrolase, mitochondrial"/>
    <property type="match status" value="1"/>
</dbReference>
<dbReference type="Gene3D" id="3.60.15.10">
    <property type="entry name" value="Ribonuclease Z/Hydroxyacylglutathione hydrolase-like"/>
    <property type="match status" value="1"/>
</dbReference>
<dbReference type="InterPro" id="IPR035680">
    <property type="entry name" value="Clx_II_MBL"/>
</dbReference>
<evidence type="ECO:0000256" key="2">
    <source>
        <dbReference type="ARBA" id="ARBA00001947"/>
    </source>
</evidence>
<dbReference type="GO" id="GO:0004416">
    <property type="term" value="F:hydroxyacylglutathione hydrolase activity"/>
    <property type="evidence" value="ECO:0007669"/>
    <property type="project" value="UniProtKB-EC"/>
</dbReference>
<dbReference type="CDD" id="cd07723">
    <property type="entry name" value="hydroxyacylglutathione_hydrolase_MBL-fold"/>
    <property type="match status" value="1"/>
</dbReference>
<evidence type="ECO:0000259" key="10">
    <source>
        <dbReference type="SMART" id="SM00849"/>
    </source>
</evidence>
<dbReference type="PIRSF" id="PIRSF005457">
    <property type="entry name" value="Glx"/>
    <property type="match status" value="1"/>
</dbReference>
<keyword evidence="8" id="KW-0862">Zinc</keyword>